<keyword evidence="3" id="KW-1185">Reference proteome</keyword>
<accession>A0A2U2J595</accession>
<name>A0A2U2J595_9SPHN</name>
<dbReference type="RefSeq" id="WP_109271651.1">
    <property type="nucleotide sequence ID" value="NZ_QFFF01000001.1"/>
</dbReference>
<keyword evidence="1" id="KW-0175">Coiled coil</keyword>
<dbReference type="Proteomes" id="UP000245916">
    <property type="component" value="Unassembled WGS sequence"/>
</dbReference>
<reference evidence="2 3" key="1">
    <citation type="submission" date="2018-05" db="EMBL/GenBank/DDBJ databases">
        <title>Genome of Sphingosinicella humi QZX222.</title>
        <authorList>
            <person name="Qiao Z."/>
            <person name="Wang G."/>
        </authorList>
    </citation>
    <scope>NUCLEOTIDE SEQUENCE [LARGE SCALE GENOMIC DNA]</scope>
    <source>
        <strain evidence="2 3">QZX222</strain>
    </source>
</reference>
<feature type="coiled-coil region" evidence="1">
    <location>
        <begin position="149"/>
        <end position="176"/>
    </location>
</feature>
<sequence length="401" mass="45299">MIDTVTRLLRRLPDGRVGAEYMGLVYPLSDTNGISLDAQWCYPSDAPICLEPPEVASSRSASWHLENLASRSYLFLNGSADYLERALAALHAASITVEHWGPSFREGHSGRLFDWFIRMPVGKEDAPSSWELDQILAPLEDEANKNQSDATLQDQLNRAQRLLDALLRRQAHAERQLSEAFTRADAQAAAILEIGRRAKERERILETELAFLRASMNASKSATKRPTPEEAQLREIIRKLETEREDALGKWTVSDEAFQRAEAERRELQARLEELALTPPPSPAGGRRGRQRSLDELETTIRVLLPDIRLLRGSCEFIVTEVDDRRDLYTKLRMLSENPTSLRGKRVHTADGWLEIHFSTGRARDGRIYYKRKTENGAAMWDILVSDKAAQAGDISWLGGL</sequence>
<proteinExistence type="predicted"/>
<dbReference type="OrthoDB" id="7374968at2"/>
<comment type="caution">
    <text evidence="2">The sequence shown here is derived from an EMBL/GenBank/DDBJ whole genome shotgun (WGS) entry which is preliminary data.</text>
</comment>
<feature type="coiled-coil region" evidence="1">
    <location>
        <begin position="230"/>
        <end position="278"/>
    </location>
</feature>
<dbReference type="EMBL" id="QFFF01000001">
    <property type="protein sequence ID" value="PWG03513.1"/>
    <property type="molecule type" value="Genomic_DNA"/>
</dbReference>
<dbReference type="AlphaFoldDB" id="A0A2U2J595"/>
<organism evidence="2 3">
    <name type="scientific">Allosphingosinicella humi</name>
    <dbReference type="NCBI Taxonomy" id="2068657"/>
    <lineage>
        <taxon>Bacteria</taxon>
        <taxon>Pseudomonadati</taxon>
        <taxon>Pseudomonadota</taxon>
        <taxon>Alphaproteobacteria</taxon>
        <taxon>Sphingomonadales</taxon>
        <taxon>Sphingomonadaceae</taxon>
        <taxon>Allosphingosinicella</taxon>
    </lineage>
</organism>
<evidence type="ECO:0000256" key="1">
    <source>
        <dbReference type="SAM" id="Coils"/>
    </source>
</evidence>
<evidence type="ECO:0000313" key="3">
    <source>
        <dbReference type="Proteomes" id="UP000245916"/>
    </source>
</evidence>
<gene>
    <name evidence="2" type="ORF">DF286_12000</name>
</gene>
<protein>
    <submittedName>
        <fullName evidence="2">Uncharacterized protein</fullName>
    </submittedName>
</protein>
<evidence type="ECO:0000313" key="2">
    <source>
        <dbReference type="EMBL" id="PWG03513.1"/>
    </source>
</evidence>